<dbReference type="SUPFAM" id="SSF46689">
    <property type="entry name" value="Homeodomain-like"/>
    <property type="match status" value="1"/>
</dbReference>
<dbReference type="Pfam" id="PF13565">
    <property type="entry name" value="HTH_32"/>
    <property type="match status" value="1"/>
</dbReference>
<organism evidence="1 2">
    <name type="scientific">Sphingobium yanoikuyae</name>
    <name type="common">Sphingomonas yanoikuyae</name>
    <dbReference type="NCBI Taxonomy" id="13690"/>
    <lineage>
        <taxon>Bacteria</taxon>
        <taxon>Pseudomonadati</taxon>
        <taxon>Pseudomonadota</taxon>
        <taxon>Alphaproteobacteria</taxon>
        <taxon>Sphingomonadales</taxon>
        <taxon>Sphingomonadaceae</taxon>
        <taxon>Sphingobium</taxon>
    </lineage>
</organism>
<dbReference type="Proteomes" id="UP000515377">
    <property type="component" value="Chromosome"/>
</dbReference>
<name>A0A9X7UEA9_SPHYA</name>
<sequence>MSGGRRPKKVDLSEEQVRFLEAELGQEGVPPFLADRYRAILLCAKGLPSKDVAEQLGMHEQTVGKWRRRYALGGVEALADGQRSGRPRSITPSKANHLVRRTIAAHPQGASHWTIRSMARETGMSQSSIRRIWAAFGLRPHQGMAGDANQALQLADARLRAAGLYMSPGRRALILEADASGSGQHVISSISRPGMGKGGLADLLEKVEEIMGFTGDDAKPQPRQRAASFPAFLDRVNARLAPQSEVHLLLDNYATSHDLPVRNWLLMHPNWKVHFSPDASSWLAQAQLFLAHNEGDALCANGIEPDSLAALAEGYISRAQDRSRSFVWVR</sequence>
<reference evidence="1 2" key="1">
    <citation type="submission" date="2020-07" db="EMBL/GenBank/DDBJ databases">
        <title>Whole genome sequence of Sphingobium yanoikuyae A3.</title>
        <authorList>
            <person name="Han S.-S."/>
        </authorList>
    </citation>
    <scope>NUCLEOTIDE SEQUENCE [LARGE SCALE GENOMIC DNA]</scope>
    <source>
        <strain evidence="1 2">A3</strain>
    </source>
</reference>
<protein>
    <submittedName>
        <fullName evidence="1">Transposase</fullName>
    </submittedName>
</protein>
<evidence type="ECO:0000313" key="1">
    <source>
        <dbReference type="EMBL" id="QNG48500.1"/>
    </source>
</evidence>
<dbReference type="EMBL" id="CP060122">
    <property type="protein sequence ID" value="QNG48500.1"/>
    <property type="molecule type" value="Genomic_DNA"/>
</dbReference>
<accession>A0A9X7UEA9</accession>
<gene>
    <name evidence="1" type="ORF">H3V42_13805</name>
</gene>
<dbReference type="InterPro" id="IPR009057">
    <property type="entry name" value="Homeodomain-like_sf"/>
</dbReference>
<proteinExistence type="predicted"/>
<evidence type="ECO:0000313" key="2">
    <source>
        <dbReference type="Proteomes" id="UP000515377"/>
    </source>
</evidence>
<dbReference type="AlphaFoldDB" id="A0A9X7UEA9"/>